<evidence type="ECO:0000313" key="3">
    <source>
        <dbReference type="EMBL" id="HIU49889.1"/>
    </source>
</evidence>
<evidence type="ECO:0000313" key="4">
    <source>
        <dbReference type="Proteomes" id="UP000824118"/>
    </source>
</evidence>
<proteinExistence type="predicted"/>
<dbReference type="EMBL" id="DVNG01000033">
    <property type="protein sequence ID" value="HIU49889.1"/>
    <property type="molecule type" value="Genomic_DNA"/>
</dbReference>
<feature type="region of interest" description="Disordered" evidence="1">
    <location>
        <begin position="27"/>
        <end position="51"/>
    </location>
</feature>
<evidence type="ECO:0000256" key="2">
    <source>
        <dbReference type="SAM" id="Phobius"/>
    </source>
</evidence>
<accession>A0A9D1LXI4</accession>
<dbReference type="Proteomes" id="UP000824118">
    <property type="component" value="Unassembled WGS sequence"/>
</dbReference>
<protein>
    <submittedName>
        <fullName evidence="3">Zinc ribbon domain-containing protein</fullName>
    </submittedName>
</protein>
<feature type="transmembrane region" description="Helical" evidence="2">
    <location>
        <begin position="120"/>
        <end position="142"/>
    </location>
</feature>
<organism evidence="3 4">
    <name type="scientific">Candidatus Limousia pullorum</name>
    <dbReference type="NCBI Taxonomy" id="2840860"/>
    <lineage>
        <taxon>Bacteria</taxon>
        <taxon>Bacillati</taxon>
        <taxon>Bacillota</taxon>
        <taxon>Clostridia</taxon>
        <taxon>Eubacteriales</taxon>
        <taxon>Oscillospiraceae</taxon>
        <taxon>Oscillospiraceae incertae sedis</taxon>
        <taxon>Candidatus Limousia</taxon>
    </lineage>
</organism>
<gene>
    <name evidence="3" type="ORF">IAD22_02585</name>
</gene>
<evidence type="ECO:0000256" key="1">
    <source>
        <dbReference type="SAM" id="MobiDB-lite"/>
    </source>
</evidence>
<keyword evidence="2" id="KW-0812">Transmembrane</keyword>
<name>A0A9D1LXI4_9FIRM</name>
<comment type="caution">
    <text evidence="3">The sequence shown here is derived from an EMBL/GenBank/DDBJ whole genome shotgun (WGS) entry which is preliminary data.</text>
</comment>
<feature type="compositionally biased region" description="Polar residues" evidence="1">
    <location>
        <begin position="37"/>
        <end position="47"/>
    </location>
</feature>
<reference evidence="3" key="2">
    <citation type="journal article" date="2021" name="PeerJ">
        <title>Extensive microbial diversity within the chicken gut microbiome revealed by metagenomics and culture.</title>
        <authorList>
            <person name="Gilroy R."/>
            <person name="Ravi A."/>
            <person name="Getino M."/>
            <person name="Pursley I."/>
            <person name="Horton D.L."/>
            <person name="Alikhan N.F."/>
            <person name="Baker D."/>
            <person name="Gharbi K."/>
            <person name="Hall N."/>
            <person name="Watson M."/>
            <person name="Adriaenssens E.M."/>
            <person name="Foster-Nyarko E."/>
            <person name="Jarju S."/>
            <person name="Secka A."/>
            <person name="Antonio M."/>
            <person name="Oren A."/>
            <person name="Chaudhuri R.R."/>
            <person name="La Ragione R."/>
            <person name="Hildebrand F."/>
            <person name="Pallen M.J."/>
        </authorList>
    </citation>
    <scope>NUCLEOTIDE SEQUENCE</scope>
    <source>
        <strain evidence="3">ChiGjej1B1-1684</strain>
    </source>
</reference>
<dbReference type="AlphaFoldDB" id="A0A9D1LXI4"/>
<keyword evidence="2" id="KW-1133">Transmembrane helix</keyword>
<reference evidence="3" key="1">
    <citation type="submission" date="2020-10" db="EMBL/GenBank/DDBJ databases">
        <authorList>
            <person name="Gilroy R."/>
        </authorList>
    </citation>
    <scope>NUCLEOTIDE SEQUENCE</scope>
    <source>
        <strain evidence="3">ChiGjej1B1-1684</strain>
    </source>
</reference>
<sequence length="355" mass="39852">MYCTQCGFKLEDDMKMCPICGAEVEKSAPSVDEGRTTEQQIQQEPVMQTQEKTETQEPQFGGYENTANNYGTQQNGGYSQYGNNYSNYNMSGNVPTGQYNGGYYNQPQQTPPKKNGSGKAAVIVLCCIVLVAAIGIGAFFIFGSSSKTSVEEDFEPITNSKDETDEDVYQDYGDSPFYENPFDEETTESSENVSMYKGSTVDGVYTNDFFGITYNIPNTYYSLTEEEIISYYGDNNDDMSVGVVGLDLIGENYSEMLIYAQKLGSFSKEFYLNSFVVNTLSGVDEADYEVSDVETVSICGVEFAKKDVEFVNYDPETDYRYNSFYVTEKDGVFLVVYMFYDDVQDSENLMNNFVI</sequence>
<keyword evidence="2" id="KW-0472">Membrane</keyword>